<feature type="region of interest" description="Disordered" evidence="1">
    <location>
        <begin position="1"/>
        <end position="37"/>
    </location>
</feature>
<dbReference type="RefSeq" id="WP_345371948.1">
    <property type="nucleotide sequence ID" value="NZ_BAABLM010000001.1"/>
</dbReference>
<keyword evidence="3" id="KW-1185">Reference proteome</keyword>
<dbReference type="Proteomes" id="UP001501295">
    <property type="component" value="Unassembled WGS sequence"/>
</dbReference>
<accession>A0ABP8VJP2</accession>
<sequence>MRASEFEASDDSPTDASAAVTTGEPSGFGGEDGPETLRPVVHLRSRARNVTPLELSYEDLIRGAKPTSDPLDS</sequence>
<protein>
    <submittedName>
        <fullName evidence="2">Uncharacterized protein</fullName>
    </submittedName>
</protein>
<evidence type="ECO:0000313" key="3">
    <source>
        <dbReference type="Proteomes" id="UP001501295"/>
    </source>
</evidence>
<dbReference type="EMBL" id="BAABLM010000001">
    <property type="protein sequence ID" value="GAA4663988.1"/>
    <property type="molecule type" value="Genomic_DNA"/>
</dbReference>
<reference evidence="3" key="1">
    <citation type="journal article" date="2019" name="Int. J. Syst. Evol. Microbiol.">
        <title>The Global Catalogue of Microorganisms (GCM) 10K type strain sequencing project: providing services to taxonomists for standard genome sequencing and annotation.</title>
        <authorList>
            <consortium name="The Broad Institute Genomics Platform"/>
            <consortium name="The Broad Institute Genome Sequencing Center for Infectious Disease"/>
            <person name="Wu L."/>
            <person name="Ma J."/>
        </authorList>
    </citation>
    <scope>NUCLEOTIDE SEQUENCE [LARGE SCALE GENOMIC DNA]</scope>
    <source>
        <strain evidence="3">JCM 18956</strain>
    </source>
</reference>
<evidence type="ECO:0000256" key="1">
    <source>
        <dbReference type="SAM" id="MobiDB-lite"/>
    </source>
</evidence>
<comment type="caution">
    <text evidence="2">The sequence shown here is derived from an EMBL/GenBank/DDBJ whole genome shotgun (WGS) entry which is preliminary data.</text>
</comment>
<proteinExistence type="predicted"/>
<evidence type="ECO:0000313" key="2">
    <source>
        <dbReference type="EMBL" id="GAA4663988.1"/>
    </source>
</evidence>
<name>A0ABP8VJP2_9MICO</name>
<gene>
    <name evidence="2" type="ORF">GCM10025780_00880</name>
</gene>
<organism evidence="2 3">
    <name type="scientific">Frondihabitans cladoniiphilus</name>
    <dbReference type="NCBI Taxonomy" id="715785"/>
    <lineage>
        <taxon>Bacteria</taxon>
        <taxon>Bacillati</taxon>
        <taxon>Actinomycetota</taxon>
        <taxon>Actinomycetes</taxon>
        <taxon>Micrococcales</taxon>
        <taxon>Microbacteriaceae</taxon>
        <taxon>Frondihabitans</taxon>
    </lineage>
</organism>